<name>A0ABR1AUX7_POLSC</name>
<gene>
    <name evidence="1" type="ORF">RUM44_010215</name>
</gene>
<reference evidence="1 2" key="1">
    <citation type="submission" date="2023-09" db="EMBL/GenBank/DDBJ databases">
        <title>Genomes of two closely related lineages of the louse Polyplax serrata with different host specificities.</title>
        <authorList>
            <person name="Martinu J."/>
            <person name="Tarabai H."/>
            <person name="Stefka J."/>
            <person name="Hypsa V."/>
        </authorList>
    </citation>
    <scope>NUCLEOTIDE SEQUENCE [LARGE SCALE GENOMIC DNA]</scope>
    <source>
        <strain evidence="1">98ZLc_SE</strain>
    </source>
</reference>
<dbReference type="EMBL" id="JAWJWF010000045">
    <property type="protein sequence ID" value="KAK6627736.1"/>
    <property type="molecule type" value="Genomic_DNA"/>
</dbReference>
<protein>
    <submittedName>
        <fullName evidence="1">Uncharacterized protein</fullName>
    </submittedName>
</protein>
<sequence length="68" mass="7714">MPVQTLDLWELSVGSPERVDLGAVGSENLVQKEENGKFLQPQTWRLFMTEVHETVQKNDLSKILVNCS</sequence>
<dbReference type="Proteomes" id="UP001359485">
    <property type="component" value="Unassembled WGS sequence"/>
</dbReference>
<keyword evidence="2" id="KW-1185">Reference proteome</keyword>
<comment type="caution">
    <text evidence="1">The sequence shown here is derived from an EMBL/GenBank/DDBJ whole genome shotgun (WGS) entry which is preliminary data.</text>
</comment>
<proteinExistence type="predicted"/>
<evidence type="ECO:0000313" key="2">
    <source>
        <dbReference type="Proteomes" id="UP001359485"/>
    </source>
</evidence>
<organism evidence="1 2">
    <name type="scientific">Polyplax serrata</name>
    <name type="common">Common mouse louse</name>
    <dbReference type="NCBI Taxonomy" id="468196"/>
    <lineage>
        <taxon>Eukaryota</taxon>
        <taxon>Metazoa</taxon>
        <taxon>Ecdysozoa</taxon>
        <taxon>Arthropoda</taxon>
        <taxon>Hexapoda</taxon>
        <taxon>Insecta</taxon>
        <taxon>Pterygota</taxon>
        <taxon>Neoptera</taxon>
        <taxon>Paraneoptera</taxon>
        <taxon>Psocodea</taxon>
        <taxon>Troctomorpha</taxon>
        <taxon>Phthiraptera</taxon>
        <taxon>Anoplura</taxon>
        <taxon>Polyplacidae</taxon>
        <taxon>Polyplax</taxon>
    </lineage>
</organism>
<accession>A0ABR1AUX7</accession>
<evidence type="ECO:0000313" key="1">
    <source>
        <dbReference type="EMBL" id="KAK6627736.1"/>
    </source>
</evidence>